<organism evidence="11 12">
    <name type="scientific">Aureobasidium pullulans</name>
    <name type="common">Black yeast</name>
    <name type="synonym">Pullularia pullulans</name>
    <dbReference type="NCBI Taxonomy" id="5580"/>
    <lineage>
        <taxon>Eukaryota</taxon>
        <taxon>Fungi</taxon>
        <taxon>Dikarya</taxon>
        <taxon>Ascomycota</taxon>
        <taxon>Pezizomycotina</taxon>
        <taxon>Dothideomycetes</taxon>
        <taxon>Dothideomycetidae</taxon>
        <taxon>Dothideales</taxon>
        <taxon>Saccotheciaceae</taxon>
        <taxon>Aureobasidium</taxon>
    </lineage>
</organism>
<dbReference type="InterPro" id="IPR013083">
    <property type="entry name" value="Znf_RING/FYVE/PHD"/>
</dbReference>
<feature type="region of interest" description="Disordered" evidence="9">
    <location>
        <begin position="351"/>
        <end position="383"/>
    </location>
</feature>
<evidence type="ECO:0000256" key="5">
    <source>
        <dbReference type="ARBA" id="ARBA00022737"/>
    </source>
</evidence>
<evidence type="ECO:0000313" key="12">
    <source>
        <dbReference type="Proteomes" id="UP001341245"/>
    </source>
</evidence>
<dbReference type="PROSITE" id="PS51873">
    <property type="entry name" value="TRIAD"/>
    <property type="match status" value="1"/>
</dbReference>
<dbReference type="InterPro" id="IPR017907">
    <property type="entry name" value="Znf_RING_CS"/>
</dbReference>
<dbReference type="Proteomes" id="UP001341245">
    <property type="component" value="Unassembled WGS sequence"/>
</dbReference>
<gene>
    <name evidence="11" type="ORF">QM012_002360</name>
</gene>
<evidence type="ECO:0000256" key="1">
    <source>
        <dbReference type="ARBA" id="ARBA00001798"/>
    </source>
</evidence>
<keyword evidence="4" id="KW-0479">Metal-binding</keyword>
<keyword evidence="8" id="KW-0862">Zinc</keyword>
<dbReference type="PANTHER" id="PTHR11685">
    <property type="entry name" value="RBR FAMILY RING FINGER AND IBR DOMAIN-CONTAINING"/>
    <property type="match status" value="1"/>
</dbReference>
<comment type="caution">
    <text evidence="11">The sequence shown here is derived from an EMBL/GenBank/DDBJ whole genome shotgun (WGS) entry which is preliminary data.</text>
</comment>
<keyword evidence="6" id="KW-0863">Zinc-finger</keyword>
<dbReference type="EC" id="2.3.2.31" evidence="2"/>
<evidence type="ECO:0000256" key="2">
    <source>
        <dbReference type="ARBA" id="ARBA00012251"/>
    </source>
</evidence>
<evidence type="ECO:0000259" key="10">
    <source>
        <dbReference type="PROSITE" id="PS51873"/>
    </source>
</evidence>
<keyword evidence="3" id="KW-0808">Transferase</keyword>
<dbReference type="InterPro" id="IPR031127">
    <property type="entry name" value="E3_UB_ligase_RBR"/>
</dbReference>
<evidence type="ECO:0000256" key="3">
    <source>
        <dbReference type="ARBA" id="ARBA00022679"/>
    </source>
</evidence>
<feature type="region of interest" description="Disordered" evidence="9">
    <location>
        <begin position="55"/>
        <end position="109"/>
    </location>
</feature>
<dbReference type="PROSITE" id="PS00518">
    <property type="entry name" value="ZF_RING_1"/>
    <property type="match status" value="1"/>
</dbReference>
<dbReference type="CDD" id="cd22584">
    <property type="entry name" value="Rcat_RBR_unk"/>
    <property type="match status" value="1"/>
</dbReference>
<feature type="region of interest" description="Disordered" evidence="9">
    <location>
        <begin position="466"/>
        <end position="488"/>
    </location>
</feature>
<feature type="region of interest" description="Disordered" evidence="9">
    <location>
        <begin position="404"/>
        <end position="428"/>
    </location>
</feature>
<dbReference type="EMBL" id="JASGXD010000013">
    <property type="protein sequence ID" value="KAK6001870.1"/>
    <property type="molecule type" value="Genomic_DNA"/>
</dbReference>
<reference evidence="11 12" key="1">
    <citation type="submission" date="2023-11" db="EMBL/GenBank/DDBJ databases">
        <title>Draft genome sequence and annotation of the polyextremotolerant black yeast-like fungus Aureobasidium pullulans NRRL 62042.</title>
        <authorList>
            <person name="Dielentheis-Frenken M.R.E."/>
            <person name="Wibberg D."/>
            <person name="Blank L.M."/>
            <person name="Tiso T."/>
        </authorList>
    </citation>
    <scope>NUCLEOTIDE SEQUENCE [LARGE SCALE GENOMIC DNA]</scope>
    <source>
        <strain evidence="11 12">NRRL 62042</strain>
    </source>
</reference>
<feature type="domain" description="RING-type" evidence="10">
    <location>
        <begin position="135"/>
        <end position="337"/>
    </location>
</feature>
<evidence type="ECO:0000313" key="11">
    <source>
        <dbReference type="EMBL" id="KAK6001870.1"/>
    </source>
</evidence>
<feature type="compositionally biased region" description="Basic and acidic residues" evidence="9">
    <location>
        <begin position="416"/>
        <end position="428"/>
    </location>
</feature>
<keyword evidence="12" id="KW-1185">Reference proteome</keyword>
<evidence type="ECO:0000256" key="4">
    <source>
        <dbReference type="ARBA" id="ARBA00022723"/>
    </source>
</evidence>
<evidence type="ECO:0000256" key="6">
    <source>
        <dbReference type="ARBA" id="ARBA00022771"/>
    </source>
</evidence>
<dbReference type="Pfam" id="PF01485">
    <property type="entry name" value="IBR"/>
    <property type="match status" value="2"/>
</dbReference>
<protein>
    <recommendedName>
        <fullName evidence="2">RBR-type E3 ubiquitin transferase</fullName>
        <ecNumber evidence="2">2.3.2.31</ecNumber>
    </recommendedName>
</protein>
<comment type="catalytic activity">
    <reaction evidence="1">
        <text>[E2 ubiquitin-conjugating enzyme]-S-ubiquitinyl-L-cysteine + [acceptor protein]-L-lysine = [E2 ubiquitin-conjugating enzyme]-L-cysteine + [acceptor protein]-N(6)-ubiquitinyl-L-lysine.</text>
        <dbReference type="EC" id="2.3.2.31"/>
    </reaction>
</comment>
<keyword evidence="5" id="KW-0677">Repeat</keyword>
<dbReference type="InterPro" id="IPR002867">
    <property type="entry name" value="IBR_dom"/>
</dbReference>
<evidence type="ECO:0000256" key="7">
    <source>
        <dbReference type="ARBA" id="ARBA00022786"/>
    </source>
</evidence>
<dbReference type="InterPro" id="IPR044066">
    <property type="entry name" value="TRIAD_supradom"/>
</dbReference>
<feature type="compositionally biased region" description="Basic and acidic residues" evidence="9">
    <location>
        <begin position="353"/>
        <end position="374"/>
    </location>
</feature>
<dbReference type="CDD" id="cd20335">
    <property type="entry name" value="BRcat_RBR"/>
    <property type="match status" value="1"/>
</dbReference>
<feature type="compositionally biased region" description="Basic and acidic residues" evidence="9">
    <location>
        <begin position="67"/>
        <end position="78"/>
    </location>
</feature>
<name>A0ABR0TD17_AURPU</name>
<dbReference type="Gene3D" id="1.20.120.1750">
    <property type="match status" value="1"/>
</dbReference>
<dbReference type="SUPFAM" id="SSF57850">
    <property type="entry name" value="RING/U-box"/>
    <property type="match status" value="2"/>
</dbReference>
<evidence type="ECO:0000256" key="8">
    <source>
        <dbReference type="ARBA" id="ARBA00022833"/>
    </source>
</evidence>
<keyword evidence="7" id="KW-0833">Ubl conjugation pathway</keyword>
<sequence>MVWWSVGRINQPPLHTHLDLYHVTGAVMAASSRRSSVTKASDTVRYYYEPDKSKSRTSVSVSSVPKSKHESSTVEKRPKLQRSASTSQTKPSDDKAIDKEKDKKHHRRTSSFLGSIFRSSIPTPATVSSPPPRARTTECLTCGSDDVPLTRSAKLPCGHRMCNSCLRRIFTMSIKDFQHMPPKCCSPDHIPLKHVDHLFDDKFKILWNTKYQEYTTKNRLYCPAKGCGQWIKPANMHKLHGRKYGRCPRCKTKVCTLCNNKLHAGGDCPKDPETKRLVDLAKEKGWQRCYNCKAMVELKEGCNHMTCRCGSDFCMLCANPWKTCECPWFNYAAVPDQDRLNHMRVPETIVNFPRHDRNERNENHARHDRHEPHRSQSRNTPTPITYQQELDARRRQERADAALARRLSTTNISDRPMPDRPRPRRRDTVTEEVFGNRGDHFLNDNYISTASHINASVIGDAAFARRGERESGRRSRRQSSSFFDNDPGLALNAFGTESMLGLAPPPAPAQLPARRPSLRQRLGSISSQNGGERIGGWLNRLG</sequence>
<dbReference type="Gene3D" id="3.30.40.10">
    <property type="entry name" value="Zinc/RING finger domain, C3HC4 (zinc finger)"/>
    <property type="match status" value="1"/>
</dbReference>
<feature type="compositionally biased region" description="Basic and acidic residues" evidence="9">
    <location>
        <begin position="91"/>
        <end position="101"/>
    </location>
</feature>
<accession>A0ABR0TD17</accession>
<evidence type="ECO:0000256" key="9">
    <source>
        <dbReference type="SAM" id="MobiDB-lite"/>
    </source>
</evidence>
<feature type="compositionally biased region" description="Low complexity" evidence="9">
    <location>
        <begin position="56"/>
        <end position="65"/>
    </location>
</feature>
<proteinExistence type="predicted"/>